<dbReference type="PANTHER" id="PTHR24185:SF1">
    <property type="entry name" value="CALCIUM-INDEPENDENT PHOSPHOLIPASE A2-GAMMA"/>
    <property type="match status" value="1"/>
</dbReference>
<comment type="caution">
    <text evidence="3">The sequence shown here is derived from an EMBL/GenBank/DDBJ whole genome shotgun (WGS) entry which is preliminary data.</text>
</comment>
<dbReference type="GO" id="GO:0016020">
    <property type="term" value="C:membrane"/>
    <property type="evidence" value="ECO:0007669"/>
    <property type="project" value="TreeGrafter"/>
</dbReference>
<keyword evidence="2" id="KW-0443">Lipid metabolism</keyword>
<protein>
    <submittedName>
        <fullName evidence="3">Phospholipase</fullName>
    </submittedName>
</protein>
<sequence length="217" mass="24179">MTVGDCIHAYASLSDSVFEKKSRRVTIKGKLQGRFDTTEFEWAVKKILVDRRFDENALLKGSSDAPCKAKTNDTVCRTSYLSPRGGADLLNSTKIWQAYRATSAAITFFDPIAIGPFDEEFVDGALGARVPALKPATLKELTIEAETTAKQFRRDHSNLDNEARYYRFNVDHGLEDVDLEESKKEKETAAATRRYVASQGVVKQMKACVNNPAGREC</sequence>
<organism evidence="3 4">
    <name type="scientific">Triangularia setosa</name>
    <dbReference type="NCBI Taxonomy" id="2587417"/>
    <lineage>
        <taxon>Eukaryota</taxon>
        <taxon>Fungi</taxon>
        <taxon>Dikarya</taxon>
        <taxon>Ascomycota</taxon>
        <taxon>Pezizomycotina</taxon>
        <taxon>Sordariomycetes</taxon>
        <taxon>Sordariomycetidae</taxon>
        <taxon>Sordariales</taxon>
        <taxon>Podosporaceae</taxon>
        <taxon>Triangularia</taxon>
    </lineage>
</organism>
<dbReference type="InterPro" id="IPR016035">
    <property type="entry name" value="Acyl_Trfase/lysoPLipase"/>
</dbReference>
<reference evidence="3" key="2">
    <citation type="submission" date="2023-05" db="EMBL/GenBank/DDBJ databases">
        <authorList>
            <consortium name="Lawrence Berkeley National Laboratory"/>
            <person name="Steindorff A."/>
            <person name="Hensen N."/>
            <person name="Bonometti L."/>
            <person name="Westerberg I."/>
            <person name="Brannstrom I.O."/>
            <person name="Guillou S."/>
            <person name="Cros-Aarteil S."/>
            <person name="Calhoun S."/>
            <person name="Haridas S."/>
            <person name="Kuo A."/>
            <person name="Mondo S."/>
            <person name="Pangilinan J."/>
            <person name="Riley R."/>
            <person name="Labutti K."/>
            <person name="Andreopoulos B."/>
            <person name="Lipzen A."/>
            <person name="Chen C."/>
            <person name="Yanf M."/>
            <person name="Daum C."/>
            <person name="Ng V."/>
            <person name="Clum A."/>
            <person name="Ohm R."/>
            <person name="Martin F."/>
            <person name="Silar P."/>
            <person name="Natvig D."/>
            <person name="Lalanne C."/>
            <person name="Gautier V."/>
            <person name="Ament-Velasquez S.L."/>
            <person name="Kruys A."/>
            <person name="Hutchinson M.I."/>
            <person name="Powell A.J."/>
            <person name="Barry K."/>
            <person name="Miller A.N."/>
            <person name="Grigoriev I.V."/>
            <person name="Debuchy R."/>
            <person name="Gladieux P."/>
            <person name="Thoren M.H."/>
            <person name="Johannesson H."/>
        </authorList>
    </citation>
    <scope>NUCLEOTIDE SEQUENCE</scope>
    <source>
        <strain evidence="3">CBS 892.96</strain>
    </source>
</reference>
<gene>
    <name evidence="3" type="ORF">QBC36DRAFT_383055</name>
</gene>
<evidence type="ECO:0000256" key="1">
    <source>
        <dbReference type="ARBA" id="ARBA00022801"/>
    </source>
</evidence>
<dbReference type="GO" id="GO:0019369">
    <property type="term" value="P:arachidonate metabolic process"/>
    <property type="evidence" value="ECO:0007669"/>
    <property type="project" value="TreeGrafter"/>
</dbReference>
<evidence type="ECO:0000313" key="3">
    <source>
        <dbReference type="EMBL" id="KAK4170711.1"/>
    </source>
</evidence>
<proteinExistence type="predicted"/>
<dbReference type="EMBL" id="MU866817">
    <property type="protein sequence ID" value="KAK4170711.1"/>
    <property type="molecule type" value="Genomic_DNA"/>
</dbReference>
<keyword evidence="4" id="KW-1185">Reference proteome</keyword>
<dbReference type="SUPFAM" id="SSF52151">
    <property type="entry name" value="FabD/lysophospholipase-like"/>
    <property type="match status" value="1"/>
</dbReference>
<dbReference type="PANTHER" id="PTHR24185">
    <property type="entry name" value="CALCIUM-INDEPENDENT PHOSPHOLIPASE A2-GAMMA"/>
    <property type="match status" value="1"/>
</dbReference>
<dbReference type="AlphaFoldDB" id="A0AAN6VWI0"/>
<reference evidence="3" key="1">
    <citation type="journal article" date="2023" name="Mol. Phylogenet. Evol.">
        <title>Genome-scale phylogeny and comparative genomics of the fungal order Sordariales.</title>
        <authorList>
            <person name="Hensen N."/>
            <person name="Bonometti L."/>
            <person name="Westerberg I."/>
            <person name="Brannstrom I.O."/>
            <person name="Guillou S."/>
            <person name="Cros-Aarteil S."/>
            <person name="Calhoun S."/>
            <person name="Haridas S."/>
            <person name="Kuo A."/>
            <person name="Mondo S."/>
            <person name="Pangilinan J."/>
            <person name="Riley R."/>
            <person name="LaButti K."/>
            <person name="Andreopoulos B."/>
            <person name="Lipzen A."/>
            <person name="Chen C."/>
            <person name="Yan M."/>
            <person name="Daum C."/>
            <person name="Ng V."/>
            <person name="Clum A."/>
            <person name="Steindorff A."/>
            <person name="Ohm R.A."/>
            <person name="Martin F."/>
            <person name="Silar P."/>
            <person name="Natvig D.O."/>
            <person name="Lalanne C."/>
            <person name="Gautier V."/>
            <person name="Ament-Velasquez S.L."/>
            <person name="Kruys A."/>
            <person name="Hutchinson M.I."/>
            <person name="Powell A.J."/>
            <person name="Barry K."/>
            <person name="Miller A.N."/>
            <person name="Grigoriev I.V."/>
            <person name="Debuchy R."/>
            <person name="Gladieux P."/>
            <person name="Hiltunen Thoren M."/>
            <person name="Johannesson H."/>
        </authorList>
    </citation>
    <scope>NUCLEOTIDE SEQUENCE</scope>
    <source>
        <strain evidence="3">CBS 892.96</strain>
    </source>
</reference>
<dbReference type="Proteomes" id="UP001302321">
    <property type="component" value="Unassembled WGS sequence"/>
</dbReference>
<dbReference type="GO" id="GO:0016042">
    <property type="term" value="P:lipid catabolic process"/>
    <property type="evidence" value="ECO:0007669"/>
    <property type="project" value="UniProtKB-KW"/>
</dbReference>
<evidence type="ECO:0000256" key="2">
    <source>
        <dbReference type="ARBA" id="ARBA00022963"/>
    </source>
</evidence>
<dbReference type="GO" id="GO:0047499">
    <property type="term" value="F:calcium-independent phospholipase A2 activity"/>
    <property type="evidence" value="ECO:0007669"/>
    <property type="project" value="TreeGrafter"/>
</dbReference>
<accession>A0AAN6VWI0</accession>
<keyword evidence="1" id="KW-0378">Hydrolase</keyword>
<keyword evidence="2" id="KW-0442">Lipid degradation</keyword>
<name>A0AAN6VWI0_9PEZI</name>
<evidence type="ECO:0000313" key="4">
    <source>
        <dbReference type="Proteomes" id="UP001302321"/>
    </source>
</evidence>
<dbReference type="Gene3D" id="3.40.1090.10">
    <property type="entry name" value="Cytosolic phospholipase A2 catalytic domain"/>
    <property type="match status" value="1"/>
</dbReference>